<accession>A0A4Y2EC74</accession>
<sequence length="97" mass="11316">MRKCTHYWNEDNRKIESCEILTKHLGHDARPVAAAKIPPLWRRKMAPMGKPTPPLRGYNQPSVMGPKRHTITVVSHREARLYLLIWQVLIPIFEEPP</sequence>
<protein>
    <submittedName>
        <fullName evidence="2">Uncharacterized protein</fullName>
    </submittedName>
</protein>
<evidence type="ECO:0000313" key="3">
    <source>
        <dbReference type="Proteomes" id="UP000499080"/>
    </source>
</evidence>
<gene>
    <name evidence="2" type="ORF">AVEN_94351_1</name>
</gene>
<evidence type="ECO:0000256" key="1">
    <source>
        <dbReference type="SAM" id="MobiDB-lite"/>
    </source>
</evidence>
<comment type="caution">
    <text evidence="2">The sequence shown here is derived from an EMBL/GenBank/DDBJ whole genome shotgun (WGS) entry which is preliminary data.</text>
</comment>
<reference evidence="2 3" key="1">
    <citation type="journal article" date="2019" name="Sci. Rep.">
        <title>Orb-weaving spider Araneus ventricosus genome elucidates the spidroin gene catalogue.</title>
        <authorList>
            <person name="Kono N."/>
            <person name="Nakamura H."/>
            <person name="Ohtoshi R."/>
            <person name="Moran D.A.P."/>
            <person name="Shinohara A."/>
            <person name="Yoshida Y."/>
            <person name="Fujiwara M."/>
            <person name="Mori M."/>
            <person name="Tomita M."/>
            <person name="Arakawa K."/>
        </authorList>
    </citation>
    <scope>NUCLEOTIDE SEQUENCE [LARGE SCALE GENOMIC DNA]</scope>
</reference>
<dbReference type="EMBL" id="BGPR01000549">
    <property type="protein sequence ID" value="GBM25906.1"/>
    <property type="molecule type" value="Genomic_DNA"/>
</dbReference>
<dbReference type="AlphaFoldDB" id="A0A4Y2EC74"/>
<organism evidence="2 3">
    <name type="scientific">Araneus ventricosus</name>
    <name type="common">Orbweaver spider</name>
    <name type="synonym">Epeira ventricosa</name>
    <dbReference type="NCBI Taxonomy" id="182803"/>
    <lineage>
        <taxon>Eukaryota</taxon>
        <taxon>Metazoa</taxon>
        <taxon>Ecdysozoa</taxon>
        <taxon>Arthropoda</taxon>
        <taxon>Chelicerata</taxon>
        <taxon>Arachnida</taxon>
        <taxon>Araneae</taxon>
        <taxon>Araneomorphae</taxon>
        <taxon>Entelegynae</taxon>
        <taxon>Araneoidea</taxon>
        <taxon>Araneidae</taxon>
        <taxon>Araneus</taxon>
    </lineage>
</organism>
<name>A0A4Y2EC74_ARAVE</name>
<keyword evidence="3" id="KW-1185">Reference proteome</keyword>
<evidence type="ECO:0000313" key="2">
    <source>
        <dbReference type="EMBL" id="GBM25906.1"/>
    </source>
</evidence>
<feature type="region of interest" description="Disordered" evidence="1">
    <location>
        <begin position="43"/>
        <end position="63"/>
    </location>
</feature>
<proteinExistence type="predicted"/>
<dbReference type="Proteomes" id="UP000499080">
    <property type="component" value="Unassembled WGS sequence"/>
</dbReference>